<feature type="domain" description="PDZ" evidence="1">
    <location>
        <begin position="173"/>
        <end position="264"/>
    </location>
</feature>
<accession>A0A0M0JX55</accession>
<dbReference type="AlphaFoldDB" id="A0A0M0JX55"/>
<protein>
    <recommendedName>
        <fullName evidence="1">PDZ domain-containing protein</fullName>
    </recommendedName>
</protein>
<dbReference type="GO" id="GO:0051536">
    <property type="term" value="F:iron-sulfur cluster binding"/>
    <property type="evidence" value="ECO:0007669"/>
    <property type="project" value="InterPro"/>
</dbReference>
<sequence>MDDWPCRHALQSPPAVDRLIEKAQDVDPDDVIVIMSQVYIGTFDAGAAEVKFDSKRITFMLGNPTPGSNSYVYAHLTIAALNRFEVVKDRGTLCMWGMWDLPYADELNGYYAPFLSHMDAEASIFMQFNKADFPRNSWPSDILKASGLWGLQRNRNADSVELIAKEPGWRLAEVRTLVPRNGPGLGIALEELGSDGQSGLVIVESVVAGSNAASASNPILPGDAIVAVGPASESITVEGLTYDQTVAVLGSLDPTRPIELTLRRLERLPRVSVTLQFPQEGGRADEMLELLPGMPLRRSILSRGIKLNDPLARRFDAGWGTGDCGGEGTCCTCALEVTKGIQALSVQASQERQMLAKHPTWRLACKASIAELKEDCELVLRVAPRQAAKSGEADFMDGERPS</sequence>
<dbReference type="OrthoDB" id="5987010at2759"/>
<evidence type="ECO:0000259" key="1">
    <source>
        <dbReference type="PROSITE" id="PS50106"/>
    </source>
</evidence>
<keyword evidence="3" id="KW-1185">Reference proteome</keyword>
<dbReference type="SUPFAM" id="SSF54292">
    <property type="entry name" value="2Fe-2S ferredoxin-like"/>
    <property type="match status" value="1"/>
</dbReference>
<dbReference type="PROSITE" id="PS50106">
    <property type="entry name" value="PDZ"/>
    <property type="match status" value="1"/>
</dbReference>
<dbReference type="InterPro" id="IPR001478">
    <property type="entry name" value="PDZ"/>
</dbReference>
<proteinExistence type="predicted"/>
<dbReference type="CDD" id="cd00136">
    <property type="entry name" value="PDZ_canonical"/>
    <property type="match status" value="1"/>
</dbReference>
<evidence type="ECO:0000313" key="3">
    <source>
        <dbReference type="Proteomes" id="UP000037460"/>
    </source>
</evidence>
<dbReference type="Gene3D" id="2.30.42.10">
    <property type="match status" value="1"/>
</dbReference>
<comment type="caution">
    <text evidence="2">The sequence shown here is derived from an EMBL/GenBank/DDBJ whole genome shotgun (WGS) entry which is preliminary data.</text>
</comment>
<organism evidence="2 3">
    <name type="scientific">Chrysochromulina tobinii</name>
    <dbReference type="NCBI Taxonomy" id="1460289"/>
    <lineage>
        <taxon>Eukaryota</taxon>
        <taxon>Haptista</taxon>
        <taxon>Haptophyta</taxon>
        <taxon>Prymnesiophyceae</taxon>
        <taxon>Prymnesiales</taxon>
        <taxon>Chrysochromulinaceae</taxon>
        <taxon>Chrysochromulina</taxon>
    </lineage>
</organism>
<gene>
    <name evidence="2" type="ORF">Ctob_006999</name>
</gene>
<evidence type="ECO:0000313" key="2">
    <source>
        <dbReference type="EMBL" id="KOO30718.1"/>
    </source>
</evidence>
<dbReference type="InterPro" id="IPR036010">
    <property type="entry name" value="2Fe-2S_ferredoxin-like_sf"/>
</dbReference>
<dbReference type="InterPro" id="IPR012675">
    <property type="entry name" value="Beta-grasp_dom_sf"/>
</dbReference>
<name>A0A0M0JX55_9EUKA</name>
<dbReference type="Gene3D" id="3.10.20.30">
    <property type="match status" value="1"/>
</dbReference>
<dbReference type="Proteomes" id="UP000037460">
    <property type="component" value="Unassembled WGS sequence"/>
</dbReference>
<dbReference type="SUPFAM" id="SSF50156">
    <property type="entry name" value="PDZ domain-like"/>
    <property type="match status" value="1"/>
</dbReference>
<dbReference type="EMBL" id="JWZX01002173">
    <property type="protein sequence ID" value="KOO30718.1"/>
    <property type="molecule type" value="Genomic_DNA"/>
</dbReference>
<reference evidence="3" key="1">
    <citation type="journal article" date="2015" name="PLoS Genet.">
        <title>Genome Sequence and Transcriptome Analyses of Chrysochromulina tobin: Metabolic Tools for Enhanced Algal Fitness in the Prominent Order Prymnesiales (Haptophyceae).</title>
        <authorList>
            <person name="Hovde B.T."/>
            <person name="Deodato C.R."/>
            <person name="Hunsperger H.M."/>
            <person name="Ryken S.A."/>
            <person name="Yost W."/>
            <person name="Jha R.K."/>
            <person name="Patterson J."/>
            <person name="Monnat R.J. Jr."/>
            <person name="Barlow S.B."/>
            <person name="Starkenburg S.R."/>
            <person name="Cattolico R.A."/>
        </authorList>
    </citation>
    <scope>NUCLEOTIDE SEQUENCE</scope>
    <source>
        <strain evidence="3">CCMP291</strain>
    </source>
</reference>
<dbReference type="InterPro" id="IPR036034">
    <property type="entry name" value="PDZ_sf"/>
</dbReference>